<keyword evidence="3" id="KW-1185">Reference proteome</keyword>
<sequence length="203" mass="23287">MLHGLEVTLVSKKHYQMLHHLSKMENGQNVNAPKIQGSFLLKPLDQRERTKSNSDIMNRRLKNRERQRRYRARKRLEADTKKAGVINPSTPLQVELPLNGSLTHCMTRIHCKRDWKKDARRAQISKQAVTSNGLVIPARMSASESQATCFPYAMQAEPPLPPPPPPLESEIHSDKPSSLDNLERDRITLGRRSWKSEARNKKN</sequence>
<dbReference type="EMBL" id="JBBPBK010000011">
    <property type="protein sequence ID" value="KAK9274758.1"/>
    <property type="molecule type" value="Genomic_DNA"/>
</dbReference>
<reference evidence="2 3" key="1">
    <citation type="journal article" date="2024" name="Plant J.">
        <title>Genome sequences and population genomics reveal climatic adaptation and genomic divergence between two closely related sweetgum species.</title>
        <authorList>
            <person name="Xu W.Q."/>
            <person name="Ren C.Q."/>
            <person name="Zhang X.Y."/>
            <person name="Comes H.P."/>
            <person name="Liu X.H."/>
            <person name="Li Y.G."/>
            <person name="Kettle C.J."/>
            <person name="Jalonen R."/>
            <person name="Gaisberger H."/>
            <person name="Ma Y.Z."/>
            <person name="Qiu Y.X."/>
        </authorList>
    </citation>
    <scope>NUCLEOTIDE SEQUENCE [LARGE SCALE GENOMIC DNA]</scope>
    <source>
        <strain evidence="2">Hangzhou</strain>
    </source>
</reference>
<feature type="compositionally biased region" description="Pro residues" evidence="1">
    <location>
        <begin position="158"/>
        <end position="167"/>
    </location>
</feature>
<gene>
    <name evidence="2" type="ORF">L1049_022010</name>
</gene>
<accession>A0AAP0RBW3</accession>
<feature type="region of interest" description="Disordered" evidence="1">
    <location>
        <begin position="154"/>
        <end position="203"/>
    </location>
</feature>
<comment type="caution">
    <text evidence="2">The sequence shown here is derived from an EMBL/GenBank/DDBJ whole genome shotgun (WGS) entry which is preliminary data.</text>
</comment>
<name>A0AAP0RBW3_LIQFO</name>
<evidence type="ECO:0008006" key="4">
    <source>
        <dbReference type="Google" id="ProtNLM"/>
    </source>
</evidence>
<protein>
    <recommendedName>
        <fullName evidence="4">BZIP domain-containing protein</fullName>
    </recommendedName>
</protein>
<evidence type="ECO:0000313" key="2">
    <source>
        <dbReference type="EMBL" id="KAK9274758.1"/>
    </source>
</evidence>
<feature type="compositionally biased region" description="Basic and acidic residues" evidence="1">
    <location>
        <begin position="169"/>
        <end position="203"/>
    </location>
</feature>
<organism evidence="2 3">
    <name type="scientific">Liquidambar formosana</name>
    <name type="common">Formosan gum</name>
    <dbReference type="NCBI Taxonomy" id="63359"/>
    <lineage>
        <taxon>Eukaryota</taxon>
        <taxon>Viridiplantae</taxon>
        <taxon>Streptophyta</taxon>
        <taxon>Embryophyta</taxon>
        <taxon>Tracheophyta</taxon>
        <taxon>Spermatophyta</taxon>
        <taxon>Magnoliopsida</taxon>
        <taxon>eudicotyledons</taxon>
        <taxon>Gunneridae</taxon>
        <taxon>Pentapetalae</taxon>
        <taxon>Saxifragales</taxon>
        <taxon>Altingiaceae</taxon>
        <taxon>Liquidambar</taxon>
    </lineage>
</organism>
<dbReference type="Proteomes" id="UP001415857">
    <property type="component" value="Unassembled WGS sequence"/>
</dbReference>
<proteinExistence type="predicted"/>
<dbReference type="AlphaFoldDB" id="A0AAP0RBW3"/>
<evidence type="ECO:0000313" key="3">
    <source>
        <dbReference type="Proteomes" id="UP001415857"/>
    </source>
</evidence>
<evidence type="ECO:0000256" key="1">
    <source>
        <dbReference type="SAM" id="MobiDB-lite"/>
    </source>
</evidence>